<dbReference type="SUPFAM" id="SSF46785">
    <property type="entry name" value="Winged helix' DNA-binding domain"/>
    <property type="match status" value="1"/>
</dbReference>
<keyword evidence="3" id="KW-0804">Transcription</keyword>
<organism evidence="6 7">
    <name type="scientific">Propioniciclava tarda</name>
    <dbReference type="NCBI Taxonomy" id="433330"/>
    <lineage>
        <taxon>Bacteria</taxon>
        <taxon>Bacillati</taxon>
        <taxon>Actinomycetota</taxon>
        <taxon>Actinomycetes</taxon>
        <taxon>Propionibacteriales</taxon>
        <taxon>Propionibacteriaceae</taxon>
        <taxon>Propioniciclava</taxon>
    </lineage>
</organism>
<dbReference type="PROSITE" id="PS50042">
    <property type="entry name" value="CNMP_BINDING_3"/>
    <property type="match status" value="1"/>
</dbReference>
<evidence type="ECO:0000256" key="2">
    <source>
        <dbReference type="ARBA" id="ARBA00023125"/>
    </source>
</evidence>
<dbReference type="SUPFAM" id="SSF51206">
    <property type="entry name" value="cAMP-binding domain-like"/>
    <property type="match status" value="1"/>
</dbReference>
<dbReference type="InterPro" id="IPR014710">
    <property type="entry name" value="RmlC-like_jellyroll"/>
</dbReference>
<protein>
    <submittedName>
        <fullName evidence="6">Crp/Fnr family transcriptional regulator</fullName>
    </submittedName>
</protein>
<dbReference type="GO" id="GO:0005829">
    <property type="term" value="C:cytosol"/>
    <property type="evidence" value="ECO:0007669"/>
    <property type="project" value="TreeGrafter"/>
</dbReference>
<dbReference type="Proteomes" id="UP000291933">
    <property type="component" value="Unassembled WGS sequence"/>
</dbReference>
<dbReference type="InterPro" id="IPR050397">
    <property type="entry name" value="Env_Response_Regulators"/>
</dbReference>
<dbReference type="InterPro" id="IPR036390">
    <property type="entry name" value="WH_DNA-bd_sf"/>
</dbReference>
<dbReference type="SMART" id="SM00419">
    <property type="entry name" value="HTH_CRP"/>
    <property type="match status" value="1"/>
</dbReference>
<dbReference type="AlphaFoldDB" id="A0A4Q9KPL0"/>
<dbReference type="PROSITE" id="PS51063">
    <property type="entry name" value="HTH_CRP_2"/>
    <property type="match status" value="1"/>
</dbReference>
<evidence type="ECO:0000313" key="6">
    <source>
        <dbReference type="EMBL" id="TBT95960.1"/>
    </source>
</evidence>
<comment type="caution">
    <text evidence="6">The sequence shown here is derived from an EMBL/GenBank/DDBJ whole genome shotgun (WGS) entry which is preliminary data.</text>
</comment>
<dbReference type="CDD" id="cd00038">
    <property type="entry name" value="CAP_ED"/>
    <property type="match status" value="1"/>
</dbReference>
<evidence type="ECO:0000259" key="4">
    <source>
        <dbReference type="PROSITE" id="PS50042"/>
    </source>
</evidence>
<sequence>MMQDEGELARLVSQPLTPDERRVLLASEFGRGLSPKDLAVMMTAGYARLADWKRGSIVTLAGSSQSEFLVVLTGRLDVARTRPDGSRQIVDVVGAGGACGAVTAFGSSPRWPADVHAVSDVRALAVRAAALVAGGGADETRLRLLHNCTRILAERARHMSGRVELLTRRGLRERLAYYLLRNAGPDGVVVLGLTRQELADVLVVSRASMTRELGRMADEGLIGVSGRSFVIYEPDALRAASG</sequence>
<feature type="domain" description="Cyclic nucleotide-binding" evidence="4">
    <location>
        <begin position="29"/>
        <end position="110"/>
    </location>
</feature>
<reference evidence="6 7" key="1">
    <citation type="submission" date="2019-01" db="EMBL/GenBank/DDBJ databases">
        <title>Lactibacter flavus gen. nov., sp. nov., a novel bacterium of the family Propionibacteriaceae isolated from raw milk and dairy products.</title>
        <authorList>
            <person name="Huptas C."/>
            <person name="Wenning M."/>
            <person name="Breitenwieser F."/>
            <person name="Doll E."/>
            <person name="Von Neubeck M."/>
            <person name="Busse H.-J."/>
            <person name="Scherer S."/>
        </authorList>
    </citation>
    <scope>NUCLEOTIDE SEQUENCE [LARGE SCALE GENOMIC DNA]</scope>
    <source>
        <strain evidence="6 7">DSM 22130</strain>
    </source>
</reference>
<keyword evidence="1" id="KW-0805">Transcription regulation</keyword>
<dbReference type="Gene3D" id="2.60.120.10">
    <property type="entry name" value="Jelly Rolls"/>
    <property type="match status" value="1"/>
</dbReference>
<feature type="domain" description="HTH crp-type" evidence="5">
    <location>
        <begin position="169"/>
        <end position="235"/>
    </location>
</feature>
<accession>A0A4Q9KPL0</accession>
<dbReference type="InterPro" id="IPR018490">
    <property type="entry name" value="cNMP-bd_dom_sf"/>
</dbReference>
<dbReference type="InterPro" id="IPR012318">
    <property type="entry name" value="HTH_CRP"/>
</dbReference>
<dbReference type="PANTHER" id="PTHR24567:SF74">
    <property type="entry name" value="HTH-TYPE TRANSCRIPTIONAL REGULATOR ARCR"/>
    <property type="match status" value="1"/>
</dbReference>
<dbReference type="GO" id="GO:0003700">
    <property type="term" value="F:DNA-binding transcription factor activity"/>
    <property type="evidence" value="ECO:0007669"/>
    <property type="project" value="TreeGrafter"/>
</dbReference>
<proteinExistence type="predicted"/>
<evidence type="ECO:0000256" key="1">
    <source>
        <dbReference type="ARBA" id="ARBA00023015"/>
    </source>
</evidence>
<keyword evidence="2" id="KW-0238">DNA-binding</keyword>
<dbReference type="GO" id="GO:0003677">
    <property type="term" value="F:DNA binding"/>
    <property type="evidence" value="ECO:0007669"/>
    <property type="project" value="UniProtKB-KW"/>
</dbReference>
<dbReference type="EMBL" id="SDMR01000002">
    <property type="protein sequence ID" value="TBT95960.1"/>
    <property type="molecule type" value="Genomic_DNA"/>
</dbReference>
<evidence type="ECO:0000256" key="3">
    <source>
        <dbReference type="ARBA" id="ARBA00023163"/>
    </source>
</evidence>
<dbReference type="PANTHER" id="PTHR24567">
    <property type="entry name" value="CRP FAMILY TRANSCRIPTIONAL REGULATORY PROTEIN"/>
    <property type="match status" value="1"/>
</dbReference>
<evidence type="ECO:0000259" key="5">
    <source>
        <dbReference type="PROSITE" id="PS51063"/>
    </source>
</evidence>
<dbReference type="OrthoDB" id="9774616at2"/>
<dbReference type="Pfam" id="PF00027">
    <property type="entry name" value="cNMP_binding"/>
    <property type="match status" value="1"/>
</dbReference>
<dbReference type="InterPro" id="IPR000595">
    <property type="entry name" value="cNMP-bd_dom"/>
</dbReference>
<gene>
    <name evidence="6" type="ORF">ET996_03025</name>
</gene>
<name>A0A4Q9KPL0_PROTD</name>
<dbReference type="Pfam" id="PF13545">
    <property type="entry name" value="HTH_Crp_2"/>
    <property type="match status" value="1"/>
</dbReference>
<keyword evidence="7" id="KW-1185">Reference proteome</keyword>
<evidence type="ECO:0000313" key="7">
    <source>
        <dbReference type="Proteomes" id="UP000291933"/>
    </source>
</evidence>